<sequence length="339" mass="37373">MNPFRLISFALLLVSGSAAAEDRVYLRHAADSRAPEVYVGDVNDYTGETLRMTTLSGRQIEIPAAKVAQVDSDWPAIMRQAQALVAQNKFAEAEIAFQEAYRGEMRSWVKRMLIAEMARCRRNLGRNDAAGDAFLALVASDPYTPYLDAMPLAWKTGEPDVNLHRAALAWLEKTDSPHAQLMGASFLLSAAERSQAIAALQQLRSTAPAELALLAEMQLWRTEPPTLQTSDRIAERRSKIERLPRSVQSGPRLLLGDALARDEQSEPAALEYLRIPILDNVDRPLAAEALLRAGKQLELLGRPVQAKRLYREIITDYTAANAIAREASARMEQAGGASP</sequence>
<comment type="caution">
    <text evidence="2">The sequence shown here is derived from an EMBL/GenBank/DDBJ whole genome shotgun (WGS) entry which is preliminary data.</text>
</comment>
<dbReference type="AlphaFoldDB" id="A3ZSQ6"/>
<evidence type="ECO:0000313" key="2">
    <source>
        <dbReference type="EMBL" id="EAQ80328.1"/>
    </source>
</evidence>
<name>A3ZSQ6_9BACT</name>
<dbReference type="Proteomes" id="UP000004358">
    <property type="component" value="Unassembled WGS sequence"/>
</dbReference>
<keyword evidence="1" id="KW-0732">Signal</keyword>
<dbReference type="Gene3D" id="1.25.40.10">
    <property type="entry name" value="Tetratricopeptide repeat domain"/>
    <property type="match status" value="1"/>
</dbReference>
<dbReference type="RefSeq" id="WP_002655757.1">
    <property type="nucleotide sequence ID" value="NZ_CH672377.1"/>
</dbReference>
<accession>A3ZSQ6</accession>
<reference evidence="2 3" key="1">
    <citation type="submission" date="2006-02" db="EMBL/GenBank/DDBJ databases">
        <authorList>
            <person name="Amann R."/>
            <person name="Ferriera S."/>
            <person name="Johnson J."/>
            <person name="Kravitz S."/>
            <person name="Halpern A."/>
            <person name="Remington K."/>
            <person name="Beeson K."/>
            <person name="Tran B."/>
            <person name="Rogers Y.-H."/>
            <person name="Friedman R."/>
            <person name="Venter J.C."/>
        </authorList>
    </citation>
    <scope>NUCLEOTIDE SEQUENCE [LARGE SCALE GENOMIC DNA]</scope>
    <source>
        <strain evidence="2 3">DSM 3645</strain>
    </source>
</reference>
<gene>
    <name evidence="2" type="ORF">DSM3645_10802</name>
</gene>
<feature type="signal peptide" evidence="1">
    <location>
        <begin position="1"/>
        <end position="20"/>
    </location>
</feature>
<dbReference type="InterPro" id="IPR011990">
    <property type="entry name" value="TPR-like_helical_dom_sf"/>
</dbReference>
<dbReference type="STRING" id="314230.DSM3645_10802"/>
<dbReference type="HOGENOM" id="CLU_818016_0_0_0"/>
<evidence type="ECO:0000256" key="1">
    <source>
        <dbReference type="SAM" id="SignalP"/>
    </source>
</evidence>
<evidence type="ECO:0000313" key="3">
    <source>
        <dbReference type="Proteomes" id="UP000004358"/>
    </source>
</evidence>
<dbReference type="SUPFAM" id="SSF48452">
    <property type="entry name" value="TPR-like"/>
    <property type="match status" value="1"/>
</dbReference>
<feature type="chain" id="PRO_5002664063" evidence="1">
    <location>
        <begin position="21"/>
        <end position="339"/>
    </location>
</feature>
<dbReference type="InterPro" id="IPR019734">
    <property type="entry name" value="TPR_rpt"/>
</dbReference>
<protein>
    <submittedName>
        <fullName evidence="2">Uncharacterized protein</fullName>
    </submittedName>
</protein>
<organism evidence="2 3">
    <name type="scientific">Blastopirellula marina DSM 3645</name>
    <dbReference type="NCBI Taxonomy" id="314230"/>
    <lineage>
        <taxon>Bacteria</taxon>
        <taxon>Pseudomonadati</taxon>
        <taxon>Planctomycetota</taxon>
        <taxon>Planctomycetia</taxon>
        <taxon>Pirellulales</taxon>
        <taxon>Pirellulaceae</taxon>
        <taxon>Blastopirellula</taxon>
    </lineage>
</organism>
<dbReference type="Pfam" id="PF13174">
    <property type="entry name" value="TPR_6"/>
    <property type="match status" value="1"/>
</dbReference>
<dbReference type="EMBL" id="AANZ01000009">
    <property type="protein sequence ID" value="EAQ80328.1"/>
    <property type="molecule type" value="Genomic_DNA"/>
</dbReference>
<dbReference type="eggNOG" id="COG1729">
    <property type="taxonomic scope" value="Bacteria"/>
</dbReference>
<proteinExistence type="predicted"/>
<dbReference type="OrthoDB" id="254366at2"/>